<dbReference type="EMBL" id="NHYE01000461">
    <property type="protein sequence ID" value="PPR05571.1"/>
    <property type="molecule type" value="Genomic_DNA"/>
</dbReference>
<evidence type="ECO:0000313" key="2">
    <source>
        <dbReference type="EMBL" id="PPR05571.1"/>
    </source>
</evidence>
<evidence type="ECO:0000313" key="3">
    <source>
        <dbReference type="Proteomes" id="UP000284706"/>
    </source>
</evidence>
<dbReference type="OrthoDB" id="2683861at2759"/>
<feature type="region of interest" description="Disordered" evidence="1">
    <location>
        <begin position="1"/>
        <end position="67"/>
    </location>
</feature>
<dbReference type="Proteomes" id="UP000284706">
    <property type="component" value="Unassembled WGS sequence"/>
</dbReference>
<sequence length="321" mass="35785">DQPHLSLPSTLAGTTPVPLSTSPLGESSAENRRSSRAVIPSKRLEKMNEIGENTVSPSGSNQEKENLVPGQVPDWLSLAKGHLLDPKLGVEWTSCMESWLYVEEQLGYGTIPGCKGHLPATDRPAEWARWNSKSKNGIRNYDTPPTWSDPAEFGAALQKWWYEIQPAFRKSTSGRPAPIFINPSATLSTDDWKELRKGGQNGLVVLMTMLCWWGQSLERRTQWQTDSSMDWKAMVVDVSLCLRSIAAELRKGGQNGLVVLMTMLCWWGQSLERRTQWQTDSSMDWKAMVVDVSLCLRSIAASIPVTKKRKANGGGKEKAKR</sequence>
<evidence type="ECO:0000256" key="1">
    <source>
        <dbReference type="SAM" id="MobiDB-lite"/>
    </source>
</evidence>
<feature type="compositionally biased region" description="Polar residues" evidence="1">
    <location>
        <begin position="7"/>
        <end position="25"/>
    </location>
</feature>
<comment type="caution">
    <text evidence="2">The sequence shown here is derived from an EMBL/GenBank/DDBJ whole genome shotgun (WGS) entry which is preliminary data.</text>
</comment>
<organism evidence="2 3">
    <name type="scientific">Gymnopilus dilepis</name>
    <dbReference type="NCBI Taxonomy" id="231916"/>
    <lineage>
        <taxon>Eukaryota</taxon>
        <taxon>Fungi</taxon>
        <taxon>Dikarya</taxon>
        <taxon>Basidiomycota</taxon>
        <taxon>Agaricomycotina</taxon>
        <taxon>Agaricomycetes</taxon>
        <taxon>Agaricomycetidae</taxon>
        <taxon>Agaricales</taxon>
        <taxon>Agaricineae</taxon>
        <taxon>Hymenogastraceae</taxon>
        <taxon>Gymnopilus</taxon>
    </lineage>
</organism>
<name>A0A409YRD2_9AGAR</name>
<dbReference type="STRING" id="231916.A0A409YRD2"/>
<dbReference type="AlphaFoldDB" id="A0A409YRD2"/>
<feature type="non-terminal residue" evidence="2">
    <location>
        <position position="1"/>
    </location>
</feature>
<gene>
    <name evidence="2" type="ORF">CVT26_008740</name>
</gene>
<protein>
    <submittedName>
        <fullName evidence="2">Uncharacterized protein</fullName>
    </submittedName>
</protein>
<proteinExistence type="predicted"/>
<reference evidence="2 3" key="1">
    <citation type="journal article" date="2018" name="Evol. Lett.">
        <title>Horizontal gene cluster transfer increased hallucinogenic mushroom diversity.</title>
        <authorList>
            <person name="Reynolds H.T."/>
            <person name="Vijayakumar V."/>
            <person name="Gluck-Thaler E."/>
            <person name="Korotkin H.B."/>
            <person name="Matheny P.B."/>
            <person name="Slot J.C."/>
        </authorList>
    </citation>
    <scope>NUCLEOTIDE SEQUENCE [LARGE SCALE GENOMIC DNA]</scope>
    <source>
        <strain evidence="2 3">SRW20</strain>
    </source>
</reference>
<dbReference type="InParanoid" id="A0A409YRD2"/>
<keyword evidence="3" id="KW-1185">Reference proteome</keyword>
<feature type="compositionally biased region" description="Polar residues" evidence="1">
    <location>
        <begin position="51"/>
        <end position="61"/>
    </location>
</feature>
<accession>A0A409YRD2</accession>